<name>A0AAW8PYR9_VIBPH</name>
<dbReference type="RefSeq" id="WP_311020256.1">
    <property type="nucleotide sequence ID" value="NZ_JAUHGG010000003.1"/>
</dbReference>
<sequence length="116" mass="13507">MIKRVGIKRLMAQLESETSLCQPLIHSYIKSYPQFKKEIILKAFMLEAQNPNLNRTSIPSWYHHGIKYKVLVWADGWNKREDIAVLNISTGGDEIWYTDLDGKYMSVSQVLKPHIE</sequence>
<proteinExistence type="predicted"/>
<gene>
    <name evidence="1" type="ORF">QX249_11945</name>
</gene>
<reference evidence="1" key="1">
    <citation type="submission" date="2023-06" db="EMBL/GenBank/DDBJ databases">
        <title>Genomic Diversity of Vibrio spp. and Metagenomic Analysis of Pathogens in Florida Gulf Coastal Waters Following Hurricane Ian.</title>
        <authorList>
            <person name="Brumfield K.D."/>
        </authorList>
    </citation>
    <scope>NUCLEOTIDE SEQUENCE</scope>
    <source>
        <strain evidence="1">WBS2B-138</strain>
    </source>
</reference>
<dbReference type="AlphaFoldDB" id="A0AAW8PYR9"/>
<evidence type="ECO:0000313" key="1">
    <source>
        <dbReference type="EMBL" id="MDS1821373.1"/>
    </source>
</evidence>
<accession>A0AAW8PYR9</accession>
<dbReference type="EMBL" id="JAUHGG010000003">
    <property type="protein sequence ID" value="MDS1821373.1"/>
    <property type="molecule type" value="Genomic_DNA"/>
</dbReference>
<dbReference type="Proteomes" id="UP001253193">
    <property type="component" value="Unassembled WGS sequence"/>
</dbReference>
<evidence type="ECO:0000313" key="2">
    <source>
        <dbReference type="Proteomes" id="UP001253193"/>
    </source>
</evidence>
<organism evidence="1 2">
    <name type="scientific">Vibrio parahaemolyticus</name>
    <dbReference type="NCBI Taxonomy" id="670"/>
    <lineage>
        <taxon>Bacteria</taxon>
        <taxon>Pseudomonadati</taxon>
        <taxon>Pseudomonadota</taxon>
        <taxon>Gammaproteobacteria</taxon>
        <taxon>Vibrionales</taxon>
        <taxon>Vibrionaceae</taxon>
        <taxon>Vibrio</taxon>
    </lineage>
</organism>
<protein>
    <submittedName>
        <fullName evidence="1">Uncharacterized protein</fullName>
    </submittedName>
</protein>
<comment type="caution">
    <text evidence="1">The sequence shown here is derived from an EMBL/GenBank/DDBJ whole genome shotgun (WGS) entry which is preliminary data.</text>
</comment>